<evidence type="ECO:0000256" key="4">
    <source>
        <dbReference type="SAM" id="SignalP"/>
    </source>
</evidence>
<keyword evidence="4" id="KW-0732">Signal</keyword>
<reference evidence="5 6" key="1">
    <citation type="journal article" date="2019" name="Int. J. Syst. Evol. Microbiol.">
        <title>The Global Catalogue of Microorganisms (GCM) 10K type strain sequencing project: providing services to taxonomists for standard genome sequencing and annotation.</title>
        <authorList>
            <consortium name="The Broad Institute Genomics Platform"/>
            <consortium name="The Broad Institute Genome Sequencing Center for Infectious Disease"/>
            <person name="Wu L."/>
            <person name="Ma J."/>
        </authorList>
    </citation>
    <scope>NUCLEOTIDE SEQUENCE [LARGE SCALE GENOMIC DNA]</scope>
    <source>
        <strain evidence="5 6">JCM 14545</strain>
    </source>
</reference>
<organism evidence="5 6">
    <name type="scientific">Amycolatopsis minnesotensis</name>
    <dbReference type="NCBI Taxonomy" id="337894"/>
    <lineage>
        <taxon>Bacteria</taxon>
        <taxon>Bacillati</taxon>
        <taxon>Actinomycetota</taxon>
        <taxon>Actinomycetes</taxon>
        <taxon>Pseudonocardiales</taxon>
        <taxon>Pseudonocardiaceae</taxon>
        <taxon>Amycolatopsis</taxon>
    </lineage>
</organism>
<dbReference type="InterPro" id="IPR029058">
    <property type="entry name" value="AB_hydrolase_fold"/>
</dbReference>
<dbReference type="SUPFAM" id="SSF53474">
    <property type="entry name" value="alpha/beta-Hydrolases"/>
    <property type="match status" value="1"/>
</dbReference>
<evidence type="ECO:0000256" key="2">
    <source>
        <dbReference type="ARBA" id="ARBA00022963"/>
    </source>
</evidence>
<feature type="chain" id="PRO_5046101410" evidence="4">
    <location>
        <begin position="21"/>
        <end position="396"/>
    </location>
</feature>
<evidence type="ECO:0000256" key="3">
    <source>
        <dbReference type="ARBA" id="ARBA00023098"/>
    </source>
</evidence>
<accession>A0ABN2SCQ0</accession>
<comment type="caution">
    <text evidence="5">The sequence shown here is derived from an EMBL/GenBank/DDBJ whole genome shotgun (WGS) entry which is preliminary data.</text>
</comment>
<sequence>MKLTSLTLALALTTTGTAYADGLQRPVLPPPSGPAQVGTASLRLVDPARHDPWKPEKPYRELMVSVFYPARDAERYPVAPHMLPGAAKAYDEFAGPGNAGVPTGLVDWAATKTHSHVGAPVDLRGGPRPVVLYGAGAGDPRTWNTTAVEDLASRGYLVVTVDHTYEAAGVEFPGGRVERTVLPELIPPEGPPPASLLRNTLTRRVGDLRSVLDRLPEIGVRVPGLLGAMDLGEIGVFGHSGGGFAALQTMHDDPRVKAAVNMDGLLSHTPEDTGDELSSVAADGVDRPFLLLGHERGGHHARPSWNALWQHSTGWRGDLLLRDSKHASFTDAEAIEPQLHGLPEPASERIGTVDPAAALAANHAYVASFFDRFLRGVDDHLLDAPSPAHPDIDFVS</sequence>
<dbReference type="Gene3D" id="3.40.50.1820">
    <property type="entry name" value="alpha/beta hydrolase"/>
    <property type="match status" value="1"/>
</dbReference>
<protein>
    <submittedName>
        <fullName evidence="5">Lipase</fullName>
    </submittedName>
</protein>
<evidence type="ECO:0000256" key="1">
    <source>
        <dbReference type="ARBA" id="ARBA00022801"/>
    </source>
</evidence>
<proteinExistence type="predicted"/>
<gene>
    <name evidence="5" type="ORF">GCM10009754_72330</name>
</gene>
<name>A0ABN2SCQ0_9PSEU</name>
<keyword evidence="2" id="KW-0442">Lipid degradation</keyword>
<dbReference type="PANTHER" id="PTHR10272">
    <property type="entry name" value="PLATELET-ACTIVATING FACTOR ACETYLHYDROLASE"/>
    <property type="match status" value="1"/>
</dbReference>
<evidence type="ECO:0000313" key="5">
    <source>
        <dbReference type="EMBL" id="GAA1984485.1"/>
    </source>
</evidence>
<dbReference type="RefSeq" id="WP_344429383.1">
    <property type="nucleotide sequence ID" value="NZ_BAAANN010000040.1"/>
</dbReference>
<dbReference type="Proteomes" id="UP001501116">
    <property type="component" value="Unassembled WGS sequence"/>
</dbReference>
<dbReference type="EMBL" id="BAAANN010000040">
    <property type="protein sequence ID" value="GAA1984485.1"/>
    <property type="molecule type" value="Genomic_DNA"/>
</dbReference>
<evidence type="ECO:0000313" key="6">
    <source>
        <dbReference type="Proteomes" id="UP001501116"/>
    </source>
</evidence>
<keyword evidence="6" id="KW-1185">Reference proteome</keyword>
<dbReference type="PANTHER" id="PTHR10272:SF0">
    <property type="entry name" value="PLATELET-ACTIVATING FACTOR ACETYLHYDROLASE"/>
    <property type="match status" value="1"/>
</dbReference>
<keyword evidence="3" id="KW-0443">Lipid metabolism</keyword>
<feature type="signal peptide" evidence="4">
    <location>
        <begin position="1"/>
        <end position="20"/>
    </location>
</feature>
<keyword evidence="1" id="KW-0378">Hydrolase</keyword>